<dbReference type="PANTHER" id="PTHR24220">
    <property type="entry name" value="IMPORT ATP-BINDING PROTEIN"/>
    <property type="match status" value="1"/>
</dbReference>
<dbReference type="RefSeq" id="WP_377300844.1">
    <property type="nucleotide sequence ID" value="NZ_JBHSMK010000002.1"/>
</dbReference>
<evidence type="ECO:0000256" key="1">
    <source>
        <dbReference type="ARBA" id="ARBA00005417"/>
    </source>
</evidence>
<dbReference type="SUPFAM" id="SSF52540">
    <property type="entry name" value="P-loop containing nucleoside triphosphate hydrolases"/>
    <property type="match status" value="1"/>
</dbReference>
<dbReference type="CDD" id="cd03255">
    <property type="entry name" value="ABC_MJ0796_LolCDE_FtsE"/>
    <property type="match status" value="1"/>
</dbReference>
<comment type="caution">
    <text evidence="6">The sequence shown here is derived from an EMBL/GenBank/DDBJ whole genome shotgun (WGS) entry which is preliminary data.</text>
</comment>
<dbReference type="PANTHER" id="PTHR24220:SF689">
    <property type="entry name" value="LIPOPROTEIN-RELEASING SYSTEM ATP-BINDING PROTEIN LOLD"/>
    <property type="match status" value="1"/>
</dbReference>
<gene>
    <name evidence="6" type="ORF">ACFPME_00245</name>
</gene>
<evidence type="ECO:0000313" key="7">
    <source>
        <dbReference type="Proteomes" id="UP001596013"/>
    </source>
</evidence>
<reference evidence="7" key="1">
    <citation type="journal article" date="2019" name="Int. J. Syst. Evol. Microbiol.">
        <title>The Global Catalogue of Microorganisms (GCM) 10K type strain sequencing project: providing services to taxonomists for standard genome sequencing and annotation.</title>
        <authorList>
            <consortium name="The Broad Institute Genomics Platform"/>
            <consortium name="The Broad Institute Genome Sequencing Center for Infectious Disease"/>
            <person name="Wu L."/>
            <person name="Ma J."/>
        </authorList>
    </citation>
    <scope>NUCLEOTIDE SEQUENCE [LARGE SCALE GENOMIC DNA]</scope>
    <source>
        <strain evidence="7">JCM 17130</strain>
    </source>
</reference>
<dbReference type="InterPro" id="IPR003439">
    <property type="entry name" value="ABC_transporter-like_ATP-bd"/>
</dbReference>
<dbReference type="GO" id="GO:0005524">
    <property type="term" value="F:ATP binding"/>
    <property type="evidence" value="ECO:0007669"/>
    <property type="project" value="UniProtKB-KW"/>
</dbReference>
<dbReference type="InterPro" id="IPR017911">
    <property type="entry name" value="MacB-like_ATP-bd"/>
</dbReference>
<dbReference type="InterPro" id="IPR027417">
    <property type="entry name" value="P-loop_NTPase"/>
</dbReference>
<organism evidence="6 7">
    <name type="scientific">Rhodanobacter umsongensis</name>
    <dbReference type="NCBI Taxonomy" id="633153"/>
    <lineage>
        <taxon>Bacteria</taxon>
        <taxon>Pseudomonadati</taxon>
        <taxon>Pseudomonadota</taxon>
        <taxon>Gammaproteobacteria</taxon>
        <taxon>Lysobacterales</taxon>
        <taxon>Rhodanobacteraceae</taxon>
        <taxon>Rhodanobacter</taxon>
    </lineage>
</organism>
<keyword evidence="7" id="KW-1185">Reference proteome</keyword>
<feature type="domain" description="ABC transporter" evidence="5">
    <location>
        <begin position="5"/>
        <end position="233"/>
    </location>
</feature>
<evidence type="ECO:0000256" key="4">
    <source>
        <dbReference type="ARBA" id="ARBA00022840"/>
    </source>
</evidence>
<dbReference type="PROSITE" id="PS50893">
    <property type="entry name" value="ABC_TRANSPORTER_2"/>
    <property type="match status" value="1"/>
</dbReference>
<name>A0ABW0JGT2_9GAMM</name>
<dbReference type="InterPro" id="IPR015854">
    <property type="entry name" value="ABC_transpr_LolD-like"/>
</dbReference>
<keyword evidence="4 6" id="KW-0067">ATP-binding</keyword>
<keyword evidence="3" id="KW-0547">Nucleotide-binding</keyword>
<evidence type="ECO:0000256" key="2">
    <source>
        <dbReference type="ARBA" id="ARBA00022448"/>
    </source>
</evidence>
<protein>
    <submittedName>
        <fullName evidence="6">ABC transporter ATP-binding protein</fullName>
    </submittedName>
</protein>
<sequence length="234" mass="25352">MADAIRLDHVTRRLEAEVPVTLVSDVSLRIDRGECVAVTGPSGSGKSSLLYLMGLLDLPSEGRVWLGGEDTAGYGEAERSQARLCKIGFVFQSHFLLPEFSAGENVMLPMRRLGAYDDAVIRERAQALLAGLDLGAQFDKWPRQLSGGQSQRVAIARALANDPMLVLADEPTGNLDSVASRNVQRTILSLAHTQGRAVAVVTHDTDFAAQADRRIRVVDGHIESQEDPGPRRLA</sequence>
<comment type="similarity">
    <text evidence="1">Belongs to the ABC transporter superfamily.</text>
</comment>
<dbReference type="EMBL" id="JBHSMK010000002">
    <property type="protein sequence ID" value="MFC5434976.1"/>
    <property type="molecule type" value="Genomic_DNA"/>
</dbReference>
<evidence type="ECO:0000313" key="6">
    <source>
        <dbReference type="EMBL" id="MFC5434976.1"/>
    </source>
</evidence>
<dbReference type="SMART" id="SM00382">
    <property type="entry name" value="AAA"/>
    <property type="match status" value="1"/>
</dbReference>
<evidence type="ECO:0000259" key="5">
    <source>
        <dbReference type="PROSITE" id="PS50893"/>
    </source>
</evidence>
<dbReference type="InterPro" id="IPR017871">
    <property type="entry name" value="ABC_transporter-like_CS"/>
</dbReference>
<evidence type="ECO:0000256" key="3">
    <source>
        <dbReference type="ARBA" id="ARBA00022741"/>
    </source>
</evidence>
<dbReference type="PROSITE" id="PS00211">
    <property type="entry name" value="ABC_TRANSPORTER_1"/>
    <property type="match status" value="1"/>
</dbReference>
<dbReference type="Proteomes" id="UP001596013">
    <property type="component" value="Unassembled WGS sequence"/>
</dbReference>
<accession>A0ABW0JGT2</accession>
<keyword evidence="2" id="KW-0813">Transport</keyword>
<dbReference type="Pfam" id="PF00005">
    <property type="entry name" value="ABC_tran"/>
    <property type="match status" value="1"/>
</dbReference>
<dbReference type="InterPro" id="IPR003593">
    <property type="entry name" value="AAA+_ATPase"/>
</dbReference>
<dbReference type="Gene3D" id="3.40.50.300">
    <property type="entry name" value="P-loop containing nucleotide triphosphate hydrolases"/>
    <property type="match status" value="1"/>
</dbReference>
<proteinExistence type="inferred from homology"/>